<dbReference type="InterPro" id="IPR010982">
    <property type="entry name" value="Lambda_DNA-bd_dom_sf"/>
</dbReference>
<dbReference type="Pfam" id="PF13443">
    <property type="entry name" value="HTH_26"/>
    <property type="match status" value="1"/>
</dbReference>
<evidence type="ECO:0000259" key="1">
    <source>
        <dbReference type="PROSITE" id="PS50943"/>
    </source>
</evidence>
<feature type="domain" description="HTH cro/C1-type" evidence="1">
    <location>
        <begin position="7"/>
        <end position="61"/>
    </location>
</feature>
<dbReference type="CDD" id="cd00093">
    <property type="entry name" value="HTH_XRE"/>
    <property type="match status" value="1"/>
</dbReference>
<gene>
    <name evidence="2" type="ORF">H8876_08740</name>
</gene>
<comment type="caution">
    <text evidence="2">The sequence shown here is derived from an EMBL/GenBank/DDBJ whole genome shotgun (WGS) entry which is preliminary data.</text>
</comment>
<dbReference type="RefSeq" id="WP_249287424.1">
    <property type="nucleotide sequence ID" value="NZ_JACRWC010000107.1"/>
</dbReference>
<evidence type="ECO:0000313" key="2">
    <source>
        <dbReference type="EMBL" id="MBC6000084.1"/>
    </source>
</evidence>
<protein>
    <submittedName>
        <fullName evidence="2">Helix-turn-helix domain-containing protein</fullName>
    </submittedName>
</protein>
<dbReference type="GO" id="GO:0003677">
    <property type="term" value="F:DNA binding"/>
    <property type="evidence" value="ECO:0007669"/>
    <property type="project" value="InterPro"/>
</dbReference>
<dbReference type="Proteomes" id="UP000644115">
    <property type="component" value="Unassembled WGS sequence"/>
</dbReference>
<dbReference type="InterPro" id="IPR001387">
    <property type="entry name" value="Cro/C1-type_HTH"/>
</dbReference>
<dbReference type="Gene3D" id="1.10.260.40">
    <property type="entry name" value="lambda repressor-like DNA-binding domains"/>
    <property type="match status" value="1"/>
</dbReference>
<proteinExistence type="predicted"/>
<evidence type="ECO:0000313" key="3">
    <source>
        <dbReference type="Proteomes" id="UP000644115"/>
    </source>
</evidence>
<sequence>MDANKRILELMAQRNWSAYRLVKETNLSHSLIYNMVRRNNLPTIDTLTRISAAFGLSLQQFFTEDDDPAALSGEHAELLTIYHDVSADNRIAVLHLMELMAAGNKQKDRVEEDDKIDKD</sequence>
<organism evidence="2 3">
    <name type="scientific">Lentihominibacter faecis</name>
    <dbReference type="NCBI Taxonomy" id="2764712"/>
    <lineage>
        <taxon>Bacteria</taxon>
        <taxon>Bacillati</taxon>
        <taxon>Bacillota</taxon>
        <taxon>Clostridia</taxon>
        <taxon>Peptostreptococcales</taxon>
        <taxon>Anaerovoracaceae</taxon>
        <taxon>Lentihominibacter</taxon>
    </lineage>
</organism>
<name>A0A923SM89_9FIRM</name>
<accession>A0A923SM89</accession>
<dbReference type="EMBL" id="JACRWC010000107">
    <property type="protein sequence ID" value="MBC6000084.1"/>
    <property type="molecule type" value="Genomic_DNA"/>
</dbReference>
<dbReference type="SMART" id="SM00530">
    <property type="entry name" value="HTH_XRE"/>
    <property type="match status" value="1"/>
</dbReference>
<keyword evidence="3" id="KW-1185">Reference proteome</keyword>
<dbReference type="AlphaFoldDB" id="A0A923SM89"/>
<dbReference type="PROSITE" id="PS50943">
    <property type="entry name" value="HTH_CROC1"/>
    <property type="match status" value="1"/>
</dbReference>
<reference evidence="2" key="1">
    <citation type="submission" date="2020-08" db="EMBL/GenBank/DDBJ databases">
        <authorList>
            <person name="Liu C."/>
            <person name="Sun Q."/>
        </authorList>
    </citation>
    <scope>NUCLEOTIDE SEQUENCE</scope>
    <source>
        <strain evidence="2">BX16</strain>
    </source>
</reference>
<dbReference type="SUPFAM" id="SSF47413">
    <property type="entry name" value="lambda repressor-like DNA-binding domains"/>
    <property type="match status" value="1"/>
</dbReference>